<evidence type="ECO:0000256" key="6">
    <source>
        <dbReference type="SAM" id="SignalP"/>
    </source>
</evidence>
<dbReference type="EMBL" id="CP011542">
    <property type="protein sequence ID" value="AKK06925.1"/>
    <property type="molecule type" value="Genomic_DNA"/>
</dbReference>
<keyword evidence="4 6" id="KW-0732">Signal</keyword>
<dbReference type="OrthoDB" id="5296019at2"/>
<dbReference type="RefSeq" id="WP_047262859.1">
    <property type="nucleotide sequence ID" value="NZ_CP011542.1"/>
</dbReference>
<keyword evidence="3" id="KW-0479">Metal-binding</keyword>
<proteinExistence type="predicted"/>
<feature type="region of interest" description="Disordered" evidence="5">
    <location>
        <begin position="135"/>
        <end position="182"/>
    </location>
</feature>
<dbReference type="SUPFAM" id="SSF53807">
    <property type="entry name" value="Helical backbone' metal receptor"/>
    <property type="match status" value="1"/>
</dbReference>
<dbReference type="PANTHER" id="PTHR42953:SF1">
    <property type="entry name" value="METAL-BINDING PROTEIN HI_0362-RELATED"/>
    <property type="match status" value="1"/>
</dbReference>
<dbReference type="PATRIC" id="fig|571915.4.peg.2817"/>
<reference evidence="8" key="2">
    <citation type="submission" date="2015-05" db="EMBL/GenBank/DDBJ databases">
        <title>Complete genome sequence of Corynebacterium mustelae DSM 45274, isolated from various tissues of a male ferret with lethal sepsis.</title>
        <authorList>
            <person name="Ruckert C."/>
            <person name="Albersmeier A."/>
            <person name="Winkler A."/>
            <person name="Tauch A."/>
        </authorList>
    </citation>
    <scope>NUCLEOTIDE SEQUENCE [LARGE SCALE GENOMIC DNA]</scope>
    <source>
        <strain evidence="8">DSM 45274</strain>
    </source>
</reference>
<dbReference type="GO" id="GO:0046872">
    <property type="term" value="F:metal ion binding"/>
    <property type="evidence" value="ECO:0007669"/>
    <property type="project" value="UniProtKB-KW"/>
</dbReference>
<evidence type="ECO:0000256" key="3">
    <source>
        <dbReference type="ARBA" id="ARBA00022723"/>
    </source>
</evidence>
<name>A0A0G3H2E6_9CORY</name>
<dbReference type="InterPro" id="IPR050492">
    <property type="entry name" value="Bact_metal-bind_prot9"/>
</dbReference>
<sequence>MASLTTFKKSMSALVFASSAFVVAACSSPNSAPETMTTDQSAAKTADISIVASTSIWGDVAQTVAESTGEADKISVTSIIQGNTVDPHHFEPTAQDIARAKEADIIVVGGGGYDAWLYESVDKDKVVHALDLTAHDHDHGHGHDHDHGTEEQHDHNHDHDHGEHGHDHAHDHDHGHGHKEWPGIESNEHIWYDTIAVSDVAKEIAKRINTSNTTKPADAKDFVTQLAALHERVHHLPEVTVAQTEPIADHLLSHSPMTEVTPADYRTATLAEREPAASEVAAFMELIDSGQLDVLVYNPQTKTDVTEQIRAAAEQKSIAVVEVYETPAEGESVIDFITGAIDRVEEAAKKAATN</sequence>
<protein>
    <submittedName>
        <fullName evidence="7">ABC-type metal ion transport system, periplasmic component/surface adhesin</fullName>
    </submittedName>
</protein>
<dbReference type="Pfam" id="PF01297">
    <property type="entry name" value="ZnuA"/>
    <property type="match status" value="1"/>
</dbReference>
<keyword evidence="2" id="KW-0813">Transport</keyword>
<evidence type="ECO:0000256" key="4">
    <source>
        <dbReference type="ARBA" id="ARBA00022729"/>
    </source>
</evidence>
<evidence type="ECO:0000256" key="2">
    <source>
        <dbReference type="ARBA" id="ARBA00022448"/>
    </source>
</evidence>
<organism evidence="7 8">
    <name type="scientific">Corynebacterium mustelae</name>
    <dbReference type="NCBI Taxonomy" id="571915"/>
    <lineage>
        <taxon>Bacteria</taxon>
        <taxon>Bacillati</taxon>
        <taxon>Actinomycetota</taxon>
        <taxon>Actinomycetes</taxon>
        <taxon>Mycobacteriales</taxon>
        <taxon>Corynebacteriaceae</taxon>
        <taxon>Corynebacterium</taxon>
    </lineage>
</organism>
<evidence type="ECO:0000313" key="7">
    <source>
        <dbReference type="EMBL" id="AKK06925.1"/>
    </source>
</evidence>
<comment type="subcellular location">
    <subcellularLocation>
        <location evidence="1">Cell envelope</location>
    </subcellularLocation>
</comment>
<dbReference type="InterPro" id="IPR006127">
    <property type="entry name" value="ZnuA-like"/>
</dbReference>
<dbReference type="KEGG" id="cmv:CMUST_13155"/>
<dbReference type="GO" id="GO:0030001">
    <property type="term" value="P:metal ion transport"/>
    <property type="evidence" value="ECO:0007669"/>
    <property type="project" value="InterPro"/>
</dbReference>
<dbReference type="Proteomes" id="UP000035199">
    <property type="component" value="Chromosome"/>
</dbReference>
<dbReference type="PANTHER" id="PTHR42953">
    <property type="entry name" value="HIGH-AFFINITY ZINC UPTAKE SYSTEM PROTEIN ZNUA-RELATED"/>
    <property type="match status" value="1"/>
</dbReference>
<dbReference type="AlphaFoldDB" id="A0A0G3H2E6"/>
<dbReference type="STRING" id="571915.CMUST_13155"/>
<dbReference type="GO" id="GO:0030313">
    <property type="term" value="C:cell envelope"/>
    <property type="evidence" value="ECO:0007669"/>
    <property type="project" value="UniProtKB-SubCell"/>
</dbReference>
<evidence type="ECO:0000256" key="5">
    <source>
        <dbReference type="SAM" id="MobiDB-lite"/>
    </source>
</evidence>
<evidence type="ECO:0000313" key="8">
    <source>
        <dbReference type="Proteomes" id="UP000035199"/>
    </source>
</evidence>
<dbReference type="Gene3D" id="3.40.50.1980">
    <property type="entry name" value="Nitrogenase molybdenum iron protein domain"/>
    <property type="match status" value="2"/>
</dbReference>
<gene>
    <name evidence="7" type="ORF">CMUST_13155</name>
</gene>
<keyword evidence="8" id="KW-1185">Reference proteome</keyword>
<feature type="signal peptide" evidence="6">
    <location>
        <begin position="1"/>
        <end position="24"/>
    </location>
</feature>
<accession>A0A0G3H2E6</accession>
<reference evidence="7 8" key="1">
    <citation type="journal article" date="2015" name="Genome Announc.">
        <title>Complete Genome Sequence of the Type Strain Corynebacterium mustelae DSM 45274, Isolated from Various Tissues of a Male Ferret with Lethal Sepsis.</title>
        <authorList>
            <person name="Ruckert C."/>
            <person name="Eimer J."/>
            <person name="Winkler A."/>
            <person name="Tauch A."/>
        </authorList>
    </citation>
    <scope>NUCLEOTIDE SEQUENCE [LARGE SCALE GENOMIC DNA]</scope>
    <source>
        <strain evidence="7 8">DSM 45274</strain>
    </source>
</reference>
<evidence type="ECO:0000256" key="1">
    <source>
        <dbReference type="ARBA" id="ARBA00004196"/>
    </source>
</evidence>
<feature type="chain" id="PRO_5039603352" evidence="6">
    <location>
        <begin position="25"/>
        <end position="354"/>
    </location>
</feature>